<evidence type="ECO:0000256" key="2">
    <source>
        <dbReference type="ARBA" id="ARBA00025626"/>
    </source>
</evidence>
<evidence type="ECO:0000313" key="4">
    <source>
        <dbReference type="Proteomes" id="UP000191153"/>
    </source>
</evidence>
<dbReference type="GO" id="GO:0051607">
    <property type="term" value="P:defense response to virus"/>
    <property type="evidence" value="ECO:0007669"/>
    <property type="project" value="UniProtKB-KW"/>
</dbReference>
<sequence>MKNKSLTLTIVCNMTSNYGEGLGNISTIQKVFREGKIFPIRSRESLKNGIMSQSGMYEDLVVKVDGATQKEVSQEKNASNCRALEGGYMNTSKKLTYVRNSSFYVTDAIGCDPFRVDSRFHNNLYLASAYAKANGLNLQNEAKQSGLMPYNYEYDKSLKIYSFTIDLTMIGKDENFNEECDNKEKALRVNLLLEAIKNLSLVVKGNLDNSEPLFIVGGLSKRMTHQFENTVRVKDGKLHITKDLKERIKDGYACGLLEGDNFDNEMEIISELNPLSIGEFFKNLENSVNEYYGV</sequence>
<gene>
    <name evidence="3" type="ORF">SAMN02745174_01124</name>
</gene>
<dbReference type="NCBIfam" id="TIGR01875">
    <property type="entry name" value="cas_MJ0381"/>
    <property type="match status" value="1"/>
</dbReference>
<accession>A0A1T4MAP6</accession>
<dbReference type="OrthoDB" id="9781560at2"/>
<proteinExistence type="predicted"/>
<keyword evidence="1" id="KW-0051">Antiviral defense</keyword>
<dbReference type="Proteomes" id="UP000191153">
    <property type="component" value="Unassembled WGS sequence"/>
</dbReference>
<reference evidence="3 4" key="1">
    <citation type="submission" date="2017-02" db="EMBL/GenBank/DDBJ databases">
        <authorList>
            <person name="Peterson S.W."/>
        </authorList>
    </citation>
    <scope>NUCLEOTIDE SEQUENCE [LARGE SCALE GENOMIC DNA]</scope>
    <source>
        <strain evidence="3 4">ATCC 700028</strain>
    </source>
</reference>
<dbReference type="RefSeq" id="WP_078693623.1">
    <property type="nucleotide sequence ID" value="NZ_FUWX01000008.1"/>
</dbReference>
<protein>
    <submittedName>
        <fullName evidence="3">CRISPR-associated autoregulator, Cst2 family</fullName>
    </submittedName>
</protein>
<dbReference type="Pfam" id="PF01905">
    <property type="entry name" value="DevR"/>
    <property type="match status" value="1"/>
</dbReference>
<keyword evidence="4" id="KW-1185">Reference proteome</keyword>
<evidence type="ECO:0000256" key="1">
    <source>
        <dbReference type="ARBA" id="ARBA00023118"/>
    </source>
</evidence>
<name>A0A1T4MAP6_9FUSO</name>
<dbReference type="InterPro" id="IPR010154">
    <property type="entry name" value="CRISPR-assoc_Cas7/Cst2/DevR"/>
</dbReference>
<dbReference type="InterPro" id="IPR013414">
    <property type="entry name" value="Cas7/Cst2/DevR_sub_I-B/Tneap"/>
</dbReference>
<comment type="function">
    <text evidence="2">CRISPR (clustered regularly interspaced short palindromic repeat) is an adaptive immune system that provides protection against mobile genetic elements (viruses, transposable elements and conjugative plasmids). CRISPR clusters contain spacers, sequences complementary to antecedent mobile elements, and target invading nucleic acids. CRISPR clusters are transcribed and processed into CRISPR RNA (crRNA).</text>
</comment>
<organism evidence="3 4">
    <name type="scientific">Cetobacterium ceti</name>
    <dbReference type="NCBI Taxonomy" id="180163"/>
    <lineage>
        <taxon>Bacteria</taxon>
        <taxon>Fusobacteriati</taxon>
        <taxon>Fusobacteriota</taxon>
        <taxon>Fusobacteriia</taxon>
        <taxon>Fusobacteriales</taxon>
        <taxon>Fusobacteriaceae</taxon>
        <taxon>Cetobacterium</taxon>
    </lineage>
</organism>
<dbReference type="AlphaFoldDB" id="A0A1T4MAP6"/>
<evidence type="ECO:0000313" key="3">
    <source>
        <dbReference type="EMBL" id="SJZ63838.1"/>
    </source>
</evidence>
<dbReference type="NCBIfam" id="TIGR02585">
    <property type="entry name" value="cas_Cst2_DevR"/>
    <property type="match status" value="1"/>
</dbReference>
<dbReference type="STRING" id="180163.SAMN02745174_01124"/>
<dbReference type="EMBL" id="FUWX01000008">
    <property type="protein sequence ID" value="SJZ63838.1"/>
    <property type="molecule type" value="Genomic_DNA"/>
</dbReference>